<dbReference type="PANTHER" id="PTHR47739">
    <property type="entry name" value="TRNA1(VAL) (ADENINE(37)-N6)-METHYLTRANSFERASE"/>
    <property type="match status" value="1"/>
</dbReference>
<evidence type="ECO:0000313" key="9">
    <source>
        <dbReference type="Proteomes" id="UP000027036"/>
    </source>
</evidence>
<comment type="catalytic activity">
    <reaction evidence="6">
        <text>adenosine(37) in tRNA1(Val) + S-adenosyl-L-methionine = N(6)-methyladenosine(37) in tRNA1(Val) + S-adenosyl-L-homocysteine + H(+)</text>
        <dbReference type="Rhea" id="RHEA:43160"/>
        <dbReference type="Rhea" id="RHEA-COMP:10369"/>
        <dbReference type="Rhea" id="RHEA-COMP:10370"/>
        <dbReference type="ChEBI" id="CHEBI:15378"/>
        <dbReference type="ChEBI" id="CHEBI:57856"/>
        <dbReference type="ChEBI" id="CHEBI:59789"/>
        <dbReference type="ChEBI" id="CHEBI:74411"/>
        <dbReference type="ChEBI" id="CHEBI:74449"/>
        <dbReference type="EC" id="2.1.1.223"/>
    </reaction>
</comment>
<keyword evidence="1 6" id="KW-0963">Cytoplasm</keyword>
<dbReference type="PROSITE" id="PS00092">
    <property type="entry name" value="N6_MTASE"/>
    <property type="match status" value="1"/>
</dbReference>
<dbReference type="InterPro" id="IPR007848">
    <property type="entry name" value="Small_mtfrase_dom"/>
</dbReference>
<comment type="subcellular location">
    <subcellularLocation>
        <location evidence="6">Cytoplasm</location>
    </subcellularLocation>
</comment>
<dbReference type="GO" id="GO:0003676">
    <property type="term" value="F:nucleic acid binding"/>
    <property type="evidence" value="ECO:0007669"/>
    <property type="project" value="InterPro"/>
</dbReference>
<dbReference type="GO" id="GO:0016430">
    <property type="term" value="F:tRNA (adenine-N6)-methyltransferase activity"/>
    <property type="evidence" value="ECO:0007669"/>
    <property type="project" value="UniProtKB-UniRule"/>
</dbReference>
<keyword evidence="5 6" id="KW-0819">tRNA processing</keyword>
<dbReference type="GO" id="GO:0032259">
    <property type="term" value="P:methylation"/>
    <property type="evidence" value="ECO:0007669"/>
    <property type="project" value="UniProtKB-KW"/>
</dbReference>
<keyword evidence="3 6" id="KW-0808">Transferase</keyword>
<evidence type="ECO:0000259" key="7">
    <source>
        <dbReference type="Pfam" id="PF05175"/>
    </source>
</evidence>
<evidence type="ECO:0000256" key="6">
    <source>
        <dbReference type="HAMAP-Rule" id="MF_01872"/>
    </source>
</evidence>
<comment type="function">
    <text evidence="6">Specifically methylates the adenine in position 37 of tRNA(1)(Val) (anticodon cmo5UAC).</text>
</comment>
<dbReference type="HAMAP" id="MF_01872">
    <property type="entry name" value="tRNA_methyltr_YfiC"/>
    <property type="match status" value="1"/>
</dbReference>
<evidence type="ECO:0000313" key="8">
    <source>
        <dbReference type="EMBL" id="KDB45159.1"/>
    </source>
</evidence>
<dbReference type="GO" id="GO:0005737">
    <property type="term" value="C:cytoplasm"/>
    <property type="evidence" value="ECO:0007669"/>
    <property type="project" value="UniProtKB-SubCell"/>
</dbReference>
<protein>
    <recommendedName>
        <fullName evidence="6">tRNA1(Val) (adenine(37)-N6)-methyltransferase</fullName>
        <ecNumber evidence="6">2.1.1.223</ecNumber>
    </recommendedName>
    <alternativeName>
        <fullName evidence="6">tRNA m6A37 methyltransferase</fullName>
    </alternativeName>
</protein>
<evidence type="ECO:0000256" key="3">
    <source>
        <dbReference type="ARBA" id="ARBA00022679"/>
    </source>
</evidence>
<evidence type="ECO:0000256" key="1">
    <source>
        <dbReference type="ARBA" id="ARBA00022490"/>
    </source>
</evidence>
<proteinExistence type="inferred from homology"/>
<comment type="caution">
    <text evidence="8">The sequence shown here is derived from an EMBL/GenBank/DDBJ whole genome shotgun (WGS) entry which is preliminary data.</text>
</comment>
<feature type="domain" description="Methyltransferase small" evidence="7">
    <location>
        <begin position="31"/>
        <end position="125"/>
    </location>
</feature>
<dbReference type="Gene3D" id="3.40.50.150">
    <property type="entry name" value="Vaccinia Virus protein VP39"/>
    <property type="match status" value="1"/>
</dbReference>
<dbReference type="InterPro" id="IPR050210">
    <property type="entry name" value="tRNA_Adenine-N(6)_MTase"/>
</dbReference>
<evidence type="ECO:0000256" key="4">
    <source>
        <dbReference type="ARBA" id="ARBA00022691"/>
    </source>
</evidence>
<accession>A0A836YY88</accession>
<dbReference type="EC" id="2.1.1.223" evidence="6"/>
<dbReference type="EMBL" id="JDSO01000176">
    <property type="protein sequence ID" value="KDB45159.1"/>
    <property type="molecule type" value="Genomic_DNA"/>
</dbReference>
<comment type="similarity">
    <text evidence="6">Belongs to the methyltransferase superfamily. tRNA (adenine-N(6)-)-methyltransferase family.</text>
</comment>
<keyword evidence="4 6" id="KW-0949">S-adenosyl-L-methionine</keyword>
<evidence type="ECO:0000256" key="5">
    <source>
        <dbReference type="ARBA" id="ARBA00022694"/>
    </source>
</evidence>
<sequence>MKKIIMSGFQFKQFFIEHDRCAMKVNTDGILLGAIADPSNARQILDLGTGTGLIAIILAQRTASAQITALELEENAFHQAQENAQHCPWNNRIDVLQADIMTWKSTKKFDLIVSNPPYFEHSLASRNKQRDLARAVTYSHFDWLKQSQQWLTPNGRISFILPFDAGKKLLEQSHLLGLYCIEHWEICTKIGLSPKRVILTFSPQYAEMALHTLTIYDENQRYTADFTQFTEIFYLKVNSK</sequence>
<dbReference type="PRINTS" id="PR00507">
    <property type="entry name" value="N12N6MTFRASE"/>
</dbReference>
<dbReference type="GO" id="GO:0008033">
    <property type="term" value="P:tRNA processing"/>
    <property type="evidence" value="ECO:0007669"/>
    <property type="project" value="UniProtKB-UniRule"/>
</dbReference>
<dbReference type="InterPro" id="IPR002052">
    <property type="entry name" value="DNA_methylase_N6_adenine_CS"/>
</dbReference>
<dbReference type="InterPro" id="IPR029063">
    <property type="entry name" value="SAM-dependent_MTases_sf"/>
</dbReference>
<dbReference type="PANTHER" id="PTHR47739:SF1">
    <property type="entry name" value="TRNA1(VAL) (ADENINE(37)-N6)-METHYLTRANSFERASE"/>
    <property type="match status" value="1"/>
</dbReference>
<keyword evidence="2 6" id="KW-0489">Methyltransferase</keyword>
<evidence type="ECO:0000256" key="2">
    <source>
        <dbReference type="ARBA" id="ARBA00022603"/>
    </source>
</evidence>
<dbReference type="Proteomes" id="UP000027036">
    <property type="component" value="Unassembled WGS sequence"/>
</dbReference>
<dbReference type="Pfam" id="PF05175">
    <property type="entry name" value="MTS"/>
    <property type="match status" value="1"/>
</dbReference>
<reference evidence="8 9" key="1">
    <citation type="submission" date="2014-02" db="EMBL/GenBank/DDBJ databases">
        <title>Comparative genomics of Haemophilus parasuis isolated from pig lungs.</title>
        <authorList>
            <person name="Kittichotirat W."/>
            <person name="Bumgarner R.E."/>
            <person name="Lawrence P."/>
        </authorList>
    </citation>
    <scope>NUCLEOTIDE SEQUENCE [LARGE SCALE GENOMIC DNA]</scope>
    <source>
        <strain evidence="8 9">HPS10</strain>
    </source>
</reference>
<dbReference type="SUPFAM" id="SSF53335">
    <property type="entry name" value="S-adenosyl-L-methionine-dependent methyltransferases"/>
    <property type="match status" value="1"/>
</dbReference>
<dbReference type="CDD" id="cd02440">
    <property type="entry name" value="AdoMet_MTases"/>
    <property type="match status" value="1"/>
</dbReference>
<dbReference type="InterPro" id="IPR022882">
    <property type="entry name" value="tRNA_adenine-N6_MeTrfase"/>
</dbReference>
<gene>
    <name evidence="8" type="ORF">HPS10_10300</name>
</gene>
<organism evidence="8 9">
    <name type="scientific">Glaesserella parasuis HPS10</name>
    <dbReference type="NCBI Taxonomy" id="1450514"/>
    <lineage>
        <taxon>Bacteria</taxon>
        <taxon>Pseudomonadati</taxon>
        <taxon>Pseudomonadota</taxon>
        <taxon>Gammaproteobacteria</taxon>
        <taxon>Pasteurellales</taxon>
        <taxon>Pasteurellaceae</taxon>
        <taxon>Glaesserella</taxon>
    </lineage>
</organism>
<dbReference type="AlphaFoldDB" id="A0A836YY88"/>
<name>A0A836YY88_GLAPU</name>